<dbReference type="InterPro" id="IPR006680">
    <property type="entry name" value="Amidohydro-rel"/>
</dbReference>
<name>A0ABW8AU54_9ACTN</name>
<reference evidence="3 4" key="1">
    <citation type="submission" date="2024-10" db="EMBL/GenBank/DDBJ databases">
        <title>The Natural Products Discovery Center: Release of the First 8490 Sequenced Strains for Exploring Actinobacteria Biosynthetic Diversity.</title>
        <authorList>
            <person name="Kalkreuter E."/>
            <person name="Kautsar S.A."/>
            <person name="Yang D."/>
            <person name="Bader C.D."/>
            <person name="Teijaro C.N."/>
            <person name="Fluegel L."/>
            <person name="Davis C.M."/>
            <person name="Simpson J.R."/>
            <person name="Lauterbach L."/>
            <person name="Steele A.D."/>
            <person name="Gui C."/>
            <person name="Meng S."/>
            <person name="Li G."/>
            <person name="Viehrig K."/>
            <person name="Ye F."/>
            <person name="Su P."/>
            <person name="Kiefer A.F."/>
            <person name="Nichols A."/>
            <person name="Cepeda A.J."/>
            <person name="Yan W."/>
            <person name="Fan B."/>
            <person name="Jiang Y."/>
            <person name="Adhikari A."/>
            <person name="Zheng C.-J."/>
            <person name="Schuster L."/>
            <person name="Cowan T.M."/>
            <person name="Smanski M.J."/>
            <person name="Chevrette M.G."/>
            <person name="De Carvalho L.P.S."/>
            <person name="Shen B."/>
        </authorList>
    </citation>
    <scope>NUCLEOTIDE SEQUENCE [LARGE SCALE GENOMIC DNA]</scope>
    <source>
        <strain evidence="3 4">NPDC049639</strain>
    </source>
</reference>
<sequence>MSTTPGPTTDAEIRPYLQALGLPGLVDVHVHFMPDPVQQAVWRYFDGLGHKLGMPWPLQYRHDEARRIEILSELGLLAIPALTYPHRSGMARGLNAWCAQFAARVPDAVHSATLFPEPDVADYVLEAVLGGARLFKLHAEVGGFTLDDPRLAPAWEILAAHRVPVVAHGTTGVESRGAGPVDIANVLARHEGLRLVIAHLGMPDYHACADLAEKYPDVMLDTALAATDFAVRMAPAPTDYVERLGPLRDQIVLGSDFPVIAHPYAHQLRALADLGLGDDWMRAVLWRNGARLLGLPRE</sequence>
<dbReference type="SUPFAM" id="SSF51556">
    <property type="entry name" value="Metallo-dependent hydrolases"/>
    <property type="match status" value="1"/>
</dbReference>
<dbReference type="EMBL" id="JBITLV010000011">
    <property type="protein sequence ID" value="MFI7589906.1"/>
    <property type="molecule type" value="Genomic_DNA"/>
</dbReference>
<dbReference type="Pfam" id="PF04909">
    <property type="entry name" value="Amidohydro_2"/>
    <property type="match status" value="1"/>
</dbReference>
<evidence type="ECO:0000256" key="1">
    <source>
        <dbReference type="ARBA" id="ARBA00023239"/>
    </source>
</evidence>
<dbReference type="RefSeq" id="WP_398284509.1">
    <property type="nucleotide sequence ID" value="NZ_JBITLV010000011.1"/>
</dbReference>
<evidence type="ECO:0000313" key="4">
    <source>
        <dbReference type="Proteomes" id="UP001612915"/>
    </source>
</evidence>
<dbReference type="InterPro" id="IPR032466">
    <property type="entry name" value="Metal_Hydrolase"/>
</dbReference>
<protein>
    <submittedName>
        <fullName evidence="3">Amidohydrolase family protein</fullName>
    </submittedName>
</protein>
<feature type="domain" description="Amidohydrolase-related" evidence="2">
    <location>
        <begin position="26"/>
        <end position="295"/>
    </location>
</feature>
<evidence type="ECO:0000313" key="3">
    <source>
        <dbReference type="EMBL" id="MFI7589906.1"/>
    </source>
</evidence>
<dbReference type="PANTHER" id="PTHR21240:SF28">
    <property type="entry name" value="ISO-OROTATE DECARBOXYLASE (EUROFUNG)"/>
    <property type="match status" value="1"/>
</dbReference>
<proteinExistence type="predicted"/>
<accession>A0ABW8AU54</accession>
<dbReference type="Gene3D" id="3.20.20.140">
    <property type="entry name" value="Metal-dependent hydrolases"/>
    <property type="match status" value="1"/>
</dbReference>
<keyword evidence="1" id="KW-0456">Lyase</keyword>
<evidence type="ECO:0000259" key="2">
    <source>
        <dbReference type="Pfam" id="PF04909"/>
    </source>
</evidence>
<gene>
    <name evidence="3" type="ORF">ACIB24_22785</name>
</gene>
<dbReference type="CDD" id="cd01292">
    <property type="entry name" value="metallo-dependent_hydrolases"/>
    <property type="match status" value="1"/>
</dbReference>
<organism evidence="3 4">
    <name type="scientific">Spongisporangium articulatum</name>
    <dbReference type="NCBI Taxonomy" id="3362603"/>
    <lineage>
        <taxon>Bacteria</taxon>
        <taxon>Bacillati</taxon>
        <taxon>Actinomycetota</taxon>
        <taxon>Actinomycetes</taxon>
        <taxon>Kineosporiales</taxon>
        <taxon>Kineosporiaceae</taxon>
        <taxon>Spongisporangium</taxon>
    </lineage>
</organism>
<dbReference type="InterPro" id="IPR032465">
    <property type="entry name" value="ACMSD"/>
</dbReference>
<keyword evidence="4" id="KW-1185">Reference proteome</keyword>
<dbReference type="PANTHER" id="PTHR21240">
    <property type="entry name" value="2-AMINO-3-CARBOXYLMUCONATE-6-SEMIALDEHYDE DECARBOXYLASE"/>
    <property type="match status" value="1"/>
</dbReference>
<comment type="caution">
    <text evidence="3">The sequence shown here is derived from an EMBL/GenBank/DDBJ whole genome shotgun (WGS) entry which is preliminary data.</text>
</comment>
<dbReference type="Proteomes" id="UP001612915">
    <property type="component" value="Unassembled WGS sequence"/>
</dbReference>